<reference evidence="1 2" key="1">
    <citation type="submission" date="2015-10" db="EMBL/GenBank/DDBJ databases">
        <title>Genome analyses suggest a sexual origin of heterokaryosis in a supposedly ancient asexual fungus.</title>
        <authorList>
            <person name="Ropars J."/>
            <person name="Sedzielewska K."/>
            <person name="Noel J."/>
            <person name="Charron P."/>
            <person name="Farinelli L."/>
            <person name="Marton T."/>
            <person name="Kruger M."/>
            <person name="Pelin A."/>
            <person name="Brachmann A."/>
            <person name="Corradi N."/>
        </authorList>
    </citation>
    <scope>NUCLEOTIDE SEQUENCE [LARGE SCALE GENOMIC DNA]</scope>
    <source>
        <strain evidence="1 2">A4</strain>
    </source>
</reference>
<gene>
    <name evidence="1" type="ORF">RhiirA4_469344</name>
</gene>
<evidence type="ECO:0008006" key="3">
    <source>
        <dbReference type="Google" id="ProtNLM"/>
    </source>
</evidence>
<comment type="caution">
    <text evidence="1">The sequence shown here is derived from an EMBL/GenBank/DDBJ whole genome shotgun (WGS) entry which is preliminary data.</text>
</comment>
<name>A0A2I1GZG4_9GLOM</name>
<sequence length="206" mass="23519">MSTSIWIKYNKGRPTEIDFWGGNVNKLKKEIQNKLHNKLNSFDIDEMILRVTGKELHEDMTIDDNFITSYDDPVYVEVINTDATIVWQLADSDTHQCYQFMPDSNILVGGIEQFYDSILNKNNYYIANAQKPEESSAYVILLTSPKAELYNSLWKSEGHLVMTWPFSKLVTGESGSGKTNLLGNLVLDDKDEYVQRGEEGSKSVFL</sequence>
<evidence type="ECO:0000313" key="1">
    <source>
        <dbReference type="EMBL" id="PKY51991.1"/>
    </source>
</evidence>
<proteinExistence type="predicted"/>
<dbReference type="Proteomes" id="UP000234323">
    <property type="component" value="Unassembled WGS sequence"/>
</dbReference>
<organism evidence="1 2">
    <name type="scientific">Rhizophagus irregularis</name>
    <dbReference type="NCBI Taxonomy" id="588596"/>
    <lineage>
        <taxon>Eukaryota</taxon>
        <taxon>Fungi</taxon>
        <taxon>Fungi incertae sedis</taxon>
        <taxon>Mucoromycota</taxon>
        <taxon>Glomeromycotina</taxon>
        <taxon>Glomeromycetes</taxon>
        <taxon>Glomerales</taxon>
        <taxon>Glomeraceae</taxon>
        <taxon>Rhizophagus</taxon>
    </lineage>
</organism>
<accession>A0A2I1GZG4</accession>
<dbReference type="AlphaFoldDB" id="A0A2I1GZG4"/>
<protein>
    <recommendedName>
        <fullName evidence="3">Ubiquitin-like domain-containing protein</fullName>
    </recommendedName>
</protein>
<keyword evidence="2" id="KW-1185">Reference proteome</keyword>
<evidence type="ECO:0000313" key="2">
    <source>
        <dbReference type="Proteomes" id="UP000234323"/>
    </source>
</evidence>
<dbReference type="EMBL" id="LLXI01001117">
    <property type="protein sequence ID" value="PKY51991.1"/>
    <property type="molecule type" value="Genomic_DNA"/>
</dbReference>